<dbReference type="InterPro" id="IPR001849">
    <property type="entry name" value="PH_domain"/>
</dbReference>
<dbReference type="InterPro" id="IPR043324">
    <property type="entry name" value="PH_PLEKHG1_G2_G3"/>
</dbReference>
<accession>A0A3Q2WY73</accession>
<dbReference type="PROSITE" id="PS50010">
    <property type="entry name" value="DH_2"/>
    <property type="match status" value="1"/>
</dbReference>
<dbReference type="Pfam" id="PF00621">
    <property type="entry name" value="RhoGEF"/>
    <property type="match status" value="1"/>
</dbReference>
<evidence type="ECO:0000256" key="2">
    <source>
        <dbReference type="SAM" id="MobiDB-lite"/>
    </source>
</evidence>
<dbReference type="PANTHER" id="PTHR45924:SF3">
    <property type="entry name" value="PLECKSTRIN HOMOLOGY DOMAIN-CONTAINING FAMILY G MEMBER 2"/>
    <property type="match status" value="1"/>
</dbReference>
<dbReference type="SUPFAM" id="SSF50729">
    <property type="entry name" value="PH domain-like"/>
    <property type="match status" value="1"/>
</dbReference>
<keyword evidence="6" id="KW-1185">Reference proteome</keyword>
<dbReference type="CDD" id="cd00160">
    <property type="entry name" value="RhoGEF"/>
    <property type="match status" value="1"/>
</dbReference>
<evidence type="ECO:0000313" key="6">
    <source>
        <dbReference type="Proteomes" id="UP000264840"/>
    </source>
</evidence>
<dbReference type="InterPro" id="IPR035899">
    <property type="entry name" value="DBL_dom_sf"/>
</dbReference>
<dbReference type="SMART" id="SM00325">
    <property type="entry name" value="RhoGEF"/>
    <property type="match status" value="1"/>
</dbReference>
<evidence type="ECO:0000259" key="3">
    <source>
        <dbReference type="PROSITE" id="PS50003"/>
    </source>
</evidence>
<feature type="compositionally biased region" description="Low complexity" evidence="2">
    <location>
        <begin position="27"/>
        <end position="54"/>
    </location>
</feature>
<dbReference type="PANTHER" id="PTHR45924">
    <property type="entry name" value="FI17866P1"/>
    <property type="match status" value="1"/>
</dbReference>
<feature type="compositionally biased region" description="Polar residues" evidence="2">
    <location>
        <begin position="62"/>
        <end position="77"/>
    </location>
</feature>
<dbReference type="AlphaFoldDB" id="A0A3Q2WY73"/>
<name>A0A3Q2WY73_HAPBU</name>
<dbReference type="SUPFAM" id="SSF48065">
    <property type="entry name" value="DBL homology domain (DH-domain)"/>
    <property type="match status" value="1"/>
</dbReference>
<feature type="compositionally biased region" description="Gly residues" evidence="2">
    <location>
        <begin position="88"/>
        <end position="97"/>
    </location>
</feature>
<keyword evidence="1" id="KW-0597">Phosphoprotein</keyword>
<dbReference type="GO" id="GO:0030833">
    <property type="term" value="P:regulation of actin filament polymerization"/>
    <property type="evidence" value="ECO:0007669"/>
    <property type="project" value="TreeGrafter"/>
</dbReference>
<evidence type="ECO:0000313" key="5">
    <source>
        <dbReference type="Ensembl" id="ENSHBUP00000031487.1"/>
    </source>
</evidence>
<feature type="domain" description="PH" evidence="3">
    <location>
        <begin position="326"/>
        <end position="424"/>
    </location>
</feature>
<dbReference type="PROSITE" id="PS50003">
    <property type="entry name" value="PH_DOMAIN"/>
    <property type="match status" value="1"/>
</dbReference>
<proteinExistence type="predicted"/>
<dbReference type="InterPro" id="IPR011993">
    <property type="entry name" value="PH-like_dom_sf"/>
</dbReference>
<dbReference type="OMA" id="IYEFNSC"/>
<evidence type="ECO:0008006" key="7">
    <source>
        <dbReference type="Google" id="ProtNLM"/>
    </source>
</evidence>
<dbReference type="STRING" id="8153.ENSHBUP00000031487"/>
<dbReference type="GO" id="GO:0031267">
    <property type="term" value="F:small GTPase binding"/>
    <property type="evidence" value="ECO:0007669"/>
    <property type="project" value="TreeGrafter"/>
</dbReference>
<feature type="region of interest" description="Disordered" evidence="2">
    <location>
        <begin position="1"/>
        <end position="97"/>
    </location>
</feature>
<feature type="region of interest" description="Disordered" evidence="2">
    <location>
        <begin position="469"/>
        <end position="497"/>
    </location>
</feature>
<feature type="domain" description="DH" evidence="4">
    <location>
        <begin position="135"/>
        <end position="302"/>
    </location>
</feature>
<dbReference type="Gene3D" id="2.30.29.30">
    <property type="entry name" value="Pleckstrin-homology domain (PH domain)/Phosphotyrosine-binding domain (PTB)"/>
    <property type="match status" value="1"/>
</dbReference>
<evidence type="ECO:0000256" key="1">
    <source>
        <dbReference type="ARBA" id="ARBA00022553"/>
    </source>
</evidence>
<reference evidence="5" key="2">
    <citation type="submission" date="2025-09" db="UniProtKB">
        <authorList>
            <consortium name="Ensembl"/>
        </authorList>
    </citation>
    <scope>IDENTIFICATION</scope>
</reference>
<dbReference type="InterPro" id="IPR055251">
    <property type="entry name" value="SOS1_NGEF_PH"/>
</dbReference>
<dbReference type="SMART" id="SM00233">
    <property type="entry name" value="PH"/>
    <property type="match status" value="1"/>
</dbReference>
<dbReference type="InterPro" id="IPR000219">
    <property type="entry name" value="DH_dom"/>
</dbReference>
<dbReference type="Proteomes" id="UP000264840">
    <property type="component" value="Unplaced"/>
</dbReference>
<protein>
    <recommendedName>
        <fullName evidence="7">DH domain-containing protein</fullName>
    </recommendedName>
</protein>
<dbReference type="GeneTree" id="ENSGT00940000165970"/>
<feature type="compositionally biased region" description="Low complexity" evidence="2">
    <location>
        <begin position="474"/>
        <end position="497"/>
    </location>
</feature>
<dbReference type="Gene3D" id="1.20.900.10">
    <property type="entry name" value="Dbl homology (DH) domain"/>
    <property type="match status" value="1"/>
</dbReference>
<feature type="compositionally biased region" description="Low complexity" evidence="2">
    <location>
        <begin position="9"/>
        <end position="20"/>
    </location>
</feature>
<dbReference type="GO" id="GO:0005085">
    <property type="term" value="F:guanyl-nucleotide exchange factor activity"/>
    <property type="evidence" value="ECO:0007669"/>
    <property type="project" value="InterPro"/>
</dbReference>
<evidence type="ECO:0000259" key="4">
    <source>
        <dbReference type="PROSITE" id="PS50010"/>
    </source>
</evidence>
<dbReference type="Ensembl" id="ENSHBUT00000033735.1">
    <property type="protein sequence ID" value="ENSHBUP00000031487.1"/>
    <property type="gene ID" value="ENSHBUG00000000515.1"/>
</dbReference>
<dbReference type="Pfam" id="PF22697">
    <property type="entry name" value="SOS1_NGEF_PH"/>
    <property type="match status" value="1"/>
</dbReference>
<organism evidence="5 6">
    <name type="scientific">Haplochromis burtoni</name>
    <name type="common">Burton's mouthbrooder</name>
    <name type="synonym">Chromis burtoni</name>
    <dbReference type="NCBI Taxonomy" id="8153"/>
    <lineage>
        <taxon>Eukaryota</taxon>
        <taxon>Metazoa</taxon>
        <taxon>Chordata</taxon>
        <taxon>Craniata</taxon>
        <taxon>Vertebrata</taxon>
        <taxon>Euteleostomi</taxon>
        <taxon>Actinopterygii</taxon>
        <taxon>Neopterygii</taxon>
        <taxon>Teleostei</taxon>
        <taxon>Neoteleostei</taxon>
        <taxon>Acanthomorphata</taxon>
        <taxon>Ovalentaria</taxon>
        <taxon>Cichlomorphae</taxon>
        <taxon>Cichliformes</taxon>
        <taxon>Cichlidae</taxon>
        <taxon>African cichlids</taxon>
        <taxon>Pseudocrenilabrinae</taxon>
        <taxon>Haplochromini</taxon>
        <taxon>Haplochromis</taxon>
    </lineage>
</organism>
<reference evidence="5" key="1">
    <citation type="submission" date="2025-08" db="UniProtKB">
        <authorList>
            <consortium name="Ensembl"/>
        </authorList>
    </citation>
    <scope>IDENTIFICATION</scope>
</reference>
<sequence>MSSGERGASSSCTSVNTVCSDGERPASLSLSSSASSVSLQDSSHSSSSSSSSSLPYGAVPTYNASSSSSTPKRNGSDISLDLTPLTPHGGGGGASGGGGACVAKVTGGGGHPSNAASPVGVAVAAAVATPRQLSRLDRVVLEIVETEQAYVRDLKSIVEDYLGCIIDCGALPLKPEQVSTLFCNIEDIYEFNSCSDISCSLFQSEAFDIYTLYCMNYPNSVAVLRECMKNESLVRFFQERQATLSHSLPLETYLLKPVQRILKYHLLLQELSKHFDKSEPGYEVVEDAIVTMTAVAWYINDMKRKQEHAVRLQEIESLLVNWTGPDLSGFGELVLEGSFKVHRVKKERAFFLFDKMLLIAKKRMEQFVYSTHIFCCNLLLVENLKDPLCFRVSDQTIPKQQHVVQTKNQEEKRLWVHYLKRLIVENHPASLPHKVIFLYNSFQPLSSVRAGPPEEVICVSAAGRHPRLSPRQASVRSGSVTSSFSSCSSSSSPAHRS</sequence>
<dbReference type="CDD" id="cd13243">
    <property type="entry name" value="PH_PLEKHG1_G2_G3"/>
    <property type="match status" value="1"/>
</dbReference>